<dbReference type="PANTHER" id="PTHR33678">
    <property type="entry name" value="BLL1576 PROTEIN"/>
    <property type="match status" value="1"/>
</dbReference>
<dbReference type="PANTHER" id="PTHR33678:SF1">
    <property type="entry name" value="BLL1576 PROTEIN"/>
    <property type="match status" value="1"/>
</dbReference>
<organism evidence="2 3">
    <name type="scientific">Paracoccus benzoatiresistens</name>
    <dbReference type="NCBI Taxonomy" id="2997341"/>
    <lineage>
        <taxon>Bacteria</taxon>
        <taxon>Pseudomonadati</taxon>
        <taxon>Pseudomonadota</taxon>
        <taxon>Alphaproteobacteria</taxon>
        <taxon>Rhodobacterales</taxon>
        <taxon>Paracoccaceae</taxon>
        <taxon>Paracoccus</taxon>
    </lineage>
</organism>
<evidence type="ECO:0000313" key="2">
    <source>
        <dbReference type="EMBL" id="MCZ0964562.1"/>
    </source>
</evidence>
<name>A0ABT4JBU0_9RHOB</name>
<protein>
    <submittedName>
        <fullName evidence="2">IS66 family transposase zinc-finger binding domain-containing protein</fullName>
    </submittedName>
</protein>
<evidence type="ECO:0000313" key="3">
    <source>
        <dbReference type="Proteomes" id="UP001149822"/>
    </source>
</evidence>
<keyword evidence="2" id="KW-0862">Zinc</keyword>
<dbReference type="InterPro" id="IPR024474">
    <property type="entry name" value="Znf_dom_IS66"/>
</dbReference>
<keyword evidence="3" id="KW-1185">Reference proteome</keyword>
<feature type="domain" description="Transposase IS66 zinc-finger binding" evidence="1">
    <location>
        <begin position="9"/>
        <end position="53"/>
    </location>
</feature>
<dbReference type="Pfam" id="PF13005">
    <property type="entry name" value="zf-IS66"/>
    <property type="match status" value="1"/>
</dbReference>
<dbReference type="GO" id="GO:0008270">
    <property type="term" value="F:zinc ion binding"/>
    <property type="evidence" value="ECO:0007669"/>
    <property type="project" value="UniProtKB-KW"/>
</dbReference>
<gene>
    <name evidence="2" type="ORF">OU682_23760</name>
</gene>
<accession>A0ABT4JBU0</accession>
<keyword evidence="2" id="KW-0479">Metal-binding</keyword>
<proteinExistence type="predicted"/>
<dbReference type="Proteomes" id="UP001149822">
    <property type="component" value="Unassembled WGS sequence"/>
</dbReference>
<dbReference type="InterPro" id="IPR052344">
    <property type="entry name" value="Transposase-related"/>
</dbReference>
<dbReference type="EMBL" id="JAPTYD010000135">
    <property type="protein sequence ID" value="MCZ0964562.1"/>
    <property type="molecule type" value="Genomic_DNA"/>
</dbReference>
<sequence length="118" mass="13279">MEPTPGAEACAGCGGGGRQRRIGEDITEELEYVPGRFIVNRIVRPRLTCVCCERFVQAALPSRLIKRGRPDPDLLAHVLVSKYADYLPHYPKARSWDAKALILILLRWRIGSPRPPRC</sequence>
<comment type="caution">
    <text evidence="2">The sequence shown here is derived from an EMBL/GenBank/DDBJ whole genome shotgun (WGS) entry which is preliminary data.</text>
</comment>
<evidence type="ECO:0000259" key="1">
    <source>
        <dbReference type="Pfam" id="PF13005"/>
    </source>
</evidence>
<keyword evidence="2" id="KW-0863">Zinc-finger</keyword>
<reference evidence="2" key="1">
    <citation type="submission" date="2022-12" db="EMBL/GenBank/DDBJ databases">
        <title>Paracoccus sp. EF6 isolated from a lake water.</title>
        <authorList>
            <person name="Liu H."/>
        </authorList>
    </citation>
    <scope>NUCLEOTIDE SEQUENCE</scope>
    <source>
        <strain evidence="2">EF6</strain>
    </source>
</reference>
<dbReference type="RefSeq" id="WP_268944646.1">
    <property type="nucleotide sequence ID" value="NZ_JAPTYD010000135.1"/>
</dbReference>